<evidence type="ECO:0000313" key="2">
    <source>
        <dbReference type="EMBL" id="MBB4917009.1"/>
    </source>
</evidence>
<name>A0A7W7VP01_9ACTN</name>
<accession>A0A7W7VP01</accession>
<proteinExistence type="predicted"/>
<feature type="transmembrane region" description="Helical" evidence="1">
    <location>
        <begin position="113"/>
        <end position="134"/>
    </location>
</feature>
<dbReference type="AlphaFoldDB" id="A0A7W7VP01"/>
<gene>
    <name evidence="2" type="ORF">FHS44_004117</name>
</gene>
<protein>
    <submittedName>
        <fullName evidence="2">Membrane-associated phospholipid phosphatase</fullName>
    </submittedName>
</protein>
<dbReference type="Proteomes" id="UP000552644">
    <property type="component" value="Unassembled WGS sequence"/>
</dbReference>
<sequence>MADADVAGENKQGGVAWAVTNVFAPQYVAFLAPVLTGGVADGLTGALWGLGAAAVCVGVPAAVIGIGVRRGRLDSMHVVDRTSRKGPLLSGLAALVLGLVVLVVAGAPSVVKATVAVMLACVAVMGAVTIRWKISFHTGVVAGTAVMLAHLLPPAPTLIIGAAITALVSWARVRVSHHTPAQTIAGAVTGATLAWAVFTLLT</sequence>
<feature type="transmembrane region" description="Helical" evidence="1">
    <location>
        <begin position="88"/>
        <end position="107"/>
    </location>
</feature>
<feature type="transmembrane region" description="Helical" evidence="1">
    <location>
        <begin position="183"/>
        <end position="201"/>
    </location>
</feature>
<keyword evidence="3" id="KW-1185">Reference proteome</keyword>
<feature type="transmembrane region" description="Helical" evidence="1">
    <location>
        <begin position="146"/>
        <end position="171"/>
    </location>
</feature>
<feature type="transmembrane region" description="Helical" evidence="1">
    <location>
        <begin position="46"/>
        <end position="68"/>
    </location>
</feature>
<dbReference type="RefSeq" id="WP_184716941.1">
    <property type="nucleotide sequence ID" value="NZ_JACHJP010000004.1"/>
</dbReference>
<evidence type="ECO:0000313" key="3">
    <source>
        <dbReference type="Proteomes" id="UP000552644"/>
    </source>
</evidence>
<keyword evidence="1" id="KW-1133">Transmembrane helix</keyword>
<organism evidence="2 3">
    <name type="scientific">Streptosporangium saharense</name>
    <dbReference type="NCBI Taxonomy" id="1706840"/>
    <lineage>
        <taxon>Bacteria</taxon>
        <taxon>Bacillati</taxon>
        <taxon>Actinomycetota</taxon>
        <taxon>Actinomycetes</taxon>
        <taxon>Streptosporangiales</taxon>
        <taxon>Streptosporangiaceae</taxon>
        <taxon>Streptosporangium</taxon>
    </lineage>
</organism>
<reference evidence="2 3" key="1">
    <citation type="submission" date="2020-08" db="EMBL/GenBank/DDBJ databases">
        <title>Genomic Encyclopedia of Type Strains, Phase III (KMG-III): the genomes of soil and plant-associated and newly described type strains.</title>
        <authorList>
            <person name="Whitman W."/>
        </authorList>
    </citation>
    <scope>NUCLEOTIDE SEQUENCE [LARGE SCALE GENOMIC DNA]</scope>
    <source>
        <strain evidence="2 3">CECT 8840</strain>
    </source>
</reference>
<comment type="caution">
    <text evidence="2">The sequence shown here is derived from an EMBL/GenBank/DDBJ whole genome shotgun (WGS) entry which is preliminary data.</text>
</comment>
<dbReference type="EMBL" id="JACHJP010000004">
    <property type="protein sequence ID" value="MBB4917009.1"/>
    <property type="molecule type" value="Genomic_DNA"/>
</dbReference>
<keyword evidence="1" id="KW-0472">Membrane</keyword>
<keyword evidence="1" id="KW-0812">Transmembrane</keyword>
<evidence type="ECO:0000256" key="1">
    <source>
        <dbReference type="SAM" id="Phobius"/>
    </source>
</evidence>